<dbReference type="KEGG" id="prv:G7070_12390"/>
<dbReference type="AlphaFoldDB" id="A0A6G7Y8B1"/>
<dbReference type="GO" id="GO:0046872">
    <property type="term" value="F:metal ion binding"/>
    <property type="evidence" value="ECO:0007669"/>
    <property type="project" value="UniProtKB-KW"/>
</dbReference>
<keyword evidence="11" id="KW-0249">Electron transport</keyword>
<accession>A0A6G7Y8B1</accession>
<dbReference type="PANTHER" id="PTHR10134">
    <property type="entry name" value="CYTOCHROME B-C1 COMPLEX SUBUNIT RIESKE, MITOCHONDRIAL"/>
    <property type="match status" value="1"/>
</dbReference>
<protein>
    <recommendedName>
        <fullName evidence="4">Cytochrome bc1 complex Rieske iron-sulfur subunit</fullName>
    </recommendedName>
    <alternativeName>
        <fullName evidence="18">Cytochrome bc1 reductase complex subunit QcrA</fullName>
    </alternativeName>
    <alternativeName>
        <fullName evidence="19">Rieske iron-sulfur protein</fullName>
    </alternativeName>
</protein>
<evidence type="ECO:0000256" key="2">
    <source>
        <dbReference type="ARBA" id="ARBA00004651"/>
    </source>
</evidence>
<dbReference type="GO" id="GO:0005886">
    <property type="term" value="C:plasma membrane"/>
    <property type="evidence" value="ECO:0007669"/>
    <property type="project" value="UniProtKB-SubCell"/>
</dbReference>
<evidence type="ECO:0000256" key="11">
    <source>
        <dbReference type="ARBA" id="ARBA00022982"/>
    </source>
</evidence>
<dbReference type="RefSeq" id="WP_166233988.1">
    <property type="nucleotide sequence ID" value="NZ_CP049865.1"/>
</dbReference>
<dbReference type="InterPro" id="IPR005805">
    <property type="entry name" value="Rieske_Fe-S_prot_C"/>
</dbReference>
<evidence type="ECO:0000256" key="14">
    <source>
        <dbReference type="ARBA" id="ARBA00023004"/>
    </source>
</evidence>
<evidence type="ECO:0000256" key="17">
    <source>
        <dbReference type="ARBA" id="ARBA00023157"/>
    </source>
</evidence>
<evidence type="ECO:0000256" key="19">
    <source>
        <dbReference type="ARBA" id="ARBA00032409"/>
    </source>
</evidence>
<evidence type="ECO:0000256" key="16">
    <source>
        <dbReference type="ARBA" id="ARBA00023136"/>
    </source>
</evidence>
<dbReference type="InterPro" id="IPR036922">
    <property type="entry name" value="Rieske_2Fe-2S_sf"/>
</dbReference>
<evidence type="ECO:0000313" key="25">
    <source>
        <dbReference type="Proteomes" id="UP000501058"/>
    </source>
</evidence>
<evidence type="ECO:0000256" key="10">
    <source>
        <dbReference type="ARBA" id="ARBA00022723"/>
    </source>
</evidence>
<dbReference type="GO" id="GO:0051537">
    <property type="term" value="F:2 iron, 2 sulfur cluster binding"/>
    <property type="evidence" value="ECO:0007669"/>
    <property type="project" value="UniProtKB-KW"/>
</dbReference>
<dbReference type="Pfam" id="PF19297">
    <property type="entry name" value="QcrA_N"/>
    <property type="match status" value="1"/>
</dbReference>
<evidence type="ECO:0000256" key="4">
    <source>
        <dbReference type="ARBA" id="ARBA00015816"/>
    </source>
</evidence>
<evidence type="ECO:0000256" key="8">
    <source>
        <dbReference type="ARBA" id="ARBA00022692"/>
    </source>
</evidence>
<dbReference type="SUPFAM" id="SSF50022">
    <property type="entry name" value="ISP domain"/>
    <property type="match status" value="1"/>
</dbReference>
<evidence type="ECO:0000256" key="22">
    <source>
        <dbReference type="SAM" id="Phobius"/>
    </source>
</evidence>
<feature type="compositionally biased region" description="Basic and acidic residues" evidence="21">
    <location>
        <begin position="1"/>
        <end position="15"/>
    </location>
</feature>
<evidence type="ECO:0000256" key="1">
    <source>
        <dbReference type="ARBA" id="ARBA00002494"/>
    </source>
</evidence>
<keyword evidence="9" id="KW-0001">2Fe-2S</keyword>
<evidence type="ECO:0000256" key="6">
    <source>
        <dbReference type="ARBA" id="ARBA00022475"/>
    </source>
</evidence>
<dbReference type="GO" id="GO:0016705">
    <property type="term" value="F:oxidoreductase activity, acting on paired donors, with incorporation or reduction of molecular oxygen"/>
    <property type="evidence" value="ECO:0007669"/>
    <property type="project" value="UniProtKB-ARBA"/>
</dbReference>
<comment type="similarity">
    <text evidence="3">Belongs to the Rieske iron-sulfur protein family.</text>
</comment>
<feature type="domain" description="Rieske" evidence="23">
    <location>
        <begin position="264"/>
        <end position="330"/>
    </location>
</feature>
<keyword evidence="14" id="KW-0408">Iron</keyword>
<feature type="transmembrane region" description="Helical" evidence="22">
    <location>
        <begin position="87"/>
        <end position="107"/>
    </location>
</feature>
<keyword evidence="16 22" id="KW-0472">Membrane</keyword>
<feature type="transmembrane region" description="Helical" evidence="22">
    <location>
        <begin position="43"/>
        <end position="67"/>
    </location>
</feature>
<evidence type="ECO:0000256" key="13">
    <source>
        <dbReference type="ARBA" id="ARBA00023002"/>
    </source>
</evidence>
<evidence type="ECO:0000256" key="12">
    <source>
        <dbReference type="ARBA" id="ARBA00022989"/>
    </source>
</evidence>
<keyword evidence="17" id="KW-1015">Disulfide bond</keyword>
<evidence type="ECO:0000256" key="21">
    <source>
        <dbReference type="SAM" id="MobiDB-lite"/>
    </source>
</evidence>
<feature type="transmembrane region" description="Helical" evidence="22">
    <location>
        <begin position="151"/>
        <end position="172"/>
    </location>
</feature>
<dbReference type="EMBL" id="CP049865">
    <property type="protein sequence ID" value="QIK72916.1"/>
    <property type="molecule type" value="Genomic_DNA"/>
</dbReference>
<keyword evidence="13" id="KW-0560">Oxidoreductase</keyword>
<evidence type="ECO:0000256" key="18">
    <source>
        <dbReference type="ARBA" id="ARBA00029586"/>
    </source>
</evidence>
<dbReference type="InterPro" id="IPR014349">
    <property type="entry name" value="Rieske_Fe-S_prot"/>
</dbReference>
<organism evidence="24 25">
    <name type="scientific">Propioniciclava coleopterorum</name>
    <dbReference type="NCBI Taxonomy" id="2714937"/>
    <lineage>
        <taxon>Bacteria</taxon>
        <taxon>Bacillati</taxon>
        <taxon>Actinomycetota</taxon>
        <taxon>Actinomycetes</taxon>
        <taxon>Propionibacteriales</taxon>
        <taxon>Propionibacteriaceae</taxon>
        <taxon>Propioniciclava</taxon>
    </lineage>
</organism>
<keyword evidence="6" id="KW-1003">Cell membrane</keyword>
<dbReference type="Pfam" id="PF00355">
    <property type="entry name" value="Rieske"/>
    <property type="match status" value="1"/>
</dbReference>
<comment type="function">
    <text evidence="1">Iron-sulfur subunit of the cytochrome bc1 complex, an essential component of the respiratory electron transport chain required for ATP synthesis. The bc1 complex catalyzes the oxidation of menaquinol and the reduction of cytochrome c in the respiratory chain. The bc1 complex operates through a Q-cycle mechanism that couples electron transfer to generation of the proton gradient that drives ATP synthesis.</text>
</comment>
<gene>
    <name evidence="24" type="ORF">G7070_12390</name>
</gene>
<dbReference type="PROSITE" id="PS51296">
    <property type="entry name" value="RIESKE"/>
    <property type="match status" value="1"/>
</dbReference>
<evidence type="ECO:0000313" key="24">
    <source>
        <dbReference type="EMBL" id="QIK72916.1"/>
    </source>
</evidence>
<evidence type="ECO:0000256" key="7">
    <source>
        <dbReference type="ARBA" id="ARBA00022660"/>
    </source>
</evidence>
<evidence type="ECO:0000256" key="3">
    <source>
        <dbReference type="ARBA" id="ARBA00010651"/>
    </source>
</evidence>
<keyword evidence="10" id="KW-0479">Metal-binding</keyword>
<sequence>MTHDQSTLARREPGDPHFPVADPGIEEHVERYTDSDPALGRRAYLQVVTAFALVPVFAIAFVVVYFAVPRDASAHLLGVNWNVQTTLLGLTAGLAVLLIGIGAIHWARQLMTDTEIAEERHPVHSTDAEKEGFVEVLNAGVADAGVKRRGLILASFGGALGIMAVPALVTLADLGPWPTADLRKKTLEYTLWAEGVRVVNDTNWVPLKAADIEIGQLINAEPENLRDLHGVEYQNMKAKTALIVVRMDPNSIKIPESRKDWQVGGILAYSKICTHVGCPISLWEQQTHHLLCPCHQSTFDLGDSGVVVFGPAARALPQLPLKVDGQGYLIAQSDFTVPVGPSFFERDSRNDFKEGDR</sequence>
<feature type="region of interest" description="Disordered" evidence="21">
    <location>
        <begin position="1"/>
        <end position="22"/>
    </location>
</feature>
<keyword evidence="25" id="KW-1185">Reference proteome</keyword>
<keyword evidence="7" id="KW-0679">Respiratory chain</keyword>
<keyword evidence="12 22" id="KW-1133">Transmembrane helix</keyword>
<evidence type="ECO:0000256" key="20">
    <source>
        <dbReference type="ARBA" id="ARBA00034078"/>
    </source>
</evidence>
<evidence type="ECO:0000256" key="5">
    <source>
        <dbReference type="ARBA" id="ARBA00022448"/>
    </source>
</evidence>
<keyword evidence="5" id="KW-0813">Transport</keyword>
<dbReference type="PRINTS" id="PR00162">
    <property type="entry name" value="RIESKE"/>
</dbReference>
<dbReference type="CDD" id="cd03467">
    <property type="entry name" value="Rieske"/>
    <property type="match status" value="1"/>
</dbReference>
<keyword evidence="15" id="KW-0411">Iron-sulfur</keyword>
<dbReference type="InterPro" id="IPR017941">
    <property type="entry name" value="Rieske_2Fe-2S"/>
</dbReference>
<evidence type="ECO:0000256" key="15">
    <source>
        <dbReference type="ARBA" id="ARBA00023014"/>
    </source>
</evidence>
<dbReference type="Gene3D" id="2.102.10.10">
    <property type="entry name" value="Rieske [2Fe-2S] iron-sulphur domain"/>
    <property type="match status" value="1"/>
</dbReference>
<keyword evidence="8 22" id="KW-0812">Transmembrane</keyword>
<comment type="subcellular location">
    <subcellularLocation>
        <location evidence="2">Cell membrane</location>
        <topology evidence="2">Multi-pass membrane protein</topology>
    </subcellularLocation>
</comment>
<reference evidence="24 25" key="1">
    <citation type="submission" date="2020-03" db="EMBL/GenBank/DDBJ databases">
        <title>Propioniciclava sp. nov., isolated from Hydrophilus acuminatus.</title>
        <authorList>
            <person name="Hyun D.-W."/>
            <person name="Bae J.-W."/>
        </authorList>
    </citation>
    <scope>NUCLEOTIDE SEQUENCE [LARGE SCALE GENOMIC DNA]</scope>
    <source>
        <strain evidence="24 25">HDW11</strain>
    </source>
</reference>
<evidence type="ECO:0000259" key="23">
    <source>
        <dbReference type="PROSITE" id="PS51296"/>
    </source>
</evidence>
<dbReference type="Proteomes" id="UP000501058">
    <property type="component" value="Chromosome"/>
</dbReference>
<proteinExistence type="inferred from homology"/>
<dbReference type="InterPro" id="IPR045603">
    <property type="entry name" value="QcrA_N"/>
</dbReference>
<name>A0A6G7Y8B1_9ACTN</name>
<dbReference type="GO" id="GO:0004497">
    <property type="term" value="F:monooxygenase activity"/>
    <property type="evidence" value="ECO:0007669"/>
    <property type="project" value="UniProtKB-ARBA"/>
</dbReference>
<evidence type="ECO:0000256" key="9">
    <source>
        <dbReference type="ARBA" id="ARBA00022714"/>
    </source>
</evidence>
<comment type="cofactor">
    <cofactor evidence="20">
        <name>[2Fe-2S] cluster</name>
        <dbReference type="ChEBI" id="CHEBI:190135"/>
    </cofactor>
</comment>